<name>A0A8S5LKW7_9CAUD</name>
<sequence length="43" mass="5012">MVKNRKRKRRLNPIYWVFQGIFGLFALSACFWIPALVCKILGG</sequence>
<dbReference type="PROSITE" id="PS51257">
    <property type="entry name" value="PROKAR_LIPOPROTEIN"/>
    <property type="match status" value="1"/>
</dbReference>
<evidence type="ECO:0000313" key="2">
    <source>
        <dbReference type="EMBL" id="DAD70732.1"/>
    </source>
</evidence>
<keyword evidence="1" id="KW-0472">Membrane</keyword>
<keyword evidence="1" id="KW-1133">Transmembrane helix</keyword>
<evidence type="ECO:0000256" key="1">
    <source>
        <dbReference type="SAM" id="Phobius"/>
    </source>
</evidence>
<feature type="transmembrane region" description="Helical" evidence="1">
    <location>
        <begin position="21"/>
        <end position="42"/>
    </location>
</feature>
<dbReference type="EMBL" id="BK015870">
    <property type="protein sequence ID" value="DAD70732.1"/>
    <property type="molecule type" value="Genomic_DNA"/>
</dbReference>
<protein>
    <submittedName>
        <fullName evidence="2">FUMARATE REDUCTASE FLAVOPROTEIN</fullName>
    </submittedName>
</protein>
<accession>A0A8S5LKW7</accession>
<keyword evidence="1" id="KW-0812">Transmembrane</keyword>
<organism evidence="2">
    <name type="scientific">Siphoviridae sp. ctKcB20</name>
    <dbReference type="NCBI Taxonomy" id="2827568"/>
    <lineage>
        <taxon>Viruses</taxon>
        <taxon>Duplodnaviria</taxon>
        <taxon>Heunggongvirae</taxon>
        <taxon>Uroviricota</taxon>
        <taxon>Caudoviricetes</taxon>
    </lineage>
</organism>
<proteinExistence type="predicted"/>
<reference evidence="2" key="1">
    <citation type="journal article" date="2021" name="Proc. Natl. Acad. Sci. U.S.A.">
        <title>A Catalog of Tens of Thousands of Viruses from Human Metagenomes Reveals Hidden Associations with Chronic Diseases.</title>
        <authorList>
            <person name="Tisza M.J."/>
            <person name="Buck C.B."/>
        </authorList>
    </citation>
    <scope>NUCLEOTIDE SEQUENCE</scope>
    <source>
        <strain evidence="2">CtKcB20</strain>
    </source>
</reference>